<dbReference type="InterPro" id="IPR050680">
    <property type="entry name" value="YpeA/RimI_acetyltransf"/>
</dbReference>
<keyword evidence="2" id="KW-0012">Acyltransferase</keyword>
<keyword evidence="5" id="KW-1185">Reference proteome</keyword>
<evidence type="ECO:0000256" key="2">
    <source>
        <dbReference type="ARBA" id="ARBA00023315"/>
    </source>
</evidence>
<dbReference type="Gene3D" id="1.10.287.900">
    <property type="entry name" value="The crystal structure of the spermine/spermidine acetyltransferase from enterococcus faecali"/>
    <property type="match status" value="1"/>
</dbReference>
<evidence type="ECO:0000256" key="1">
    <source>
        <dbReference type="ARBA" id="ARBA00022679"/>
    </source>
</evidence>
<dbReference type="RefSeq" id="WP_047392108.1">
    <property type="nucleotide sequence ID" value="NZ_FOQE01000009.1"/>
</dbReference>
<accession>A0A1I3BSL1</accession>
<protein>
    <submittedName>
        <fullName evidence="4">Diamine N-acetyltransferase</fullName>
    </submittedName>
</protein>
<dbReference type="InterPro" id="IPR016181">
    <property type="entry name" value="Acyl_CoA_acyltransferase"/>
</dbReference>
<dbReference type="Gene3D" id="3.40.630.30">
    <property type="match status" value="1"/>
</dbReference>
<dbReference type="InterPro" id="IPR027455">
    <property type="entry name" value="Sper_AcTfrase_N"/>
</dbReference>
<dbReference type="SUPFAM" id="SSF55729">
    <property type="entry name" value="Acyl-CoA N-acyltransferases (Nat)"/>
    <property type="match status" value="1"/>
</dbReference>
<feature type="domain" description="N-acetyltransferase" evidence="3">
    <location>
        <begin position="4"/>
        <end position="148"/>
    </location>
</feature>
<name>A0A1I3BSL1_9LACT</name>
<sequence>MPEIHFKDIDAANNQEVRNLTLKAGQETFIETVDDCLEEASHSSEWHPVGIYYGEALVGFAMYGCFGPQKETWIDRIMIDKKYQDKGLGKAALIKLIDVVSKEYDVDVLYLSIIEGNKKAYHLYKSLGFEYTNERDPNGEFIFKYVVR</sequence>
<gene>
    <name evidence="4" type="ORF">SAMN04489868_10928</name>
</gene>
<dbReference type="Pfam" id="PF00583">
    <property type="entry name" value="Acetyltransf_1"/>
    <property type="match status" value="1"/>
</dbReference>
<organism evidence="4 5">
    <name type="scientific">Pisciglobus halotolerans</name>
    <dbReference type="NCBI Taxonomy" id="745365"/>
    <lineage>
        <taxon>Bacteria</taxon>
        <taxon>Bacillati</taxon>
        <taxon>Bacillota</taxon>
        <taxon>Bacilli</taxon>
        <taxon>Lactobacillales</taxon>
        <taxon>Carnobacteriaceae</taxon>
    </lineage>
</organism>
<evidence type="ECO:0000313" key="5">
    <source>
        <dbReference type="Proteomes" id="UP000198668"/>
    </source>
</evidence>
<dbReference type="PANTHER" id="PTHR43420">
    <property type="entry name" value="ACETYLTRANSFERASE"/>
    <property type="match status" value="1"/>
</dbReference>
<dbReference type="AlphaFoldDB" id="A0A1I3BSL1"/>
<dbReference type="OrthoDB" id="9127144at2"/>
<evidence type="ECO:0000313" key="4">
    <source>
        <dbReference type="EMBL" id="SFH65294.1"/>
    </source>
</evidence>
<dbReference type="PROSITE" id="PS51186">
    <property type="entry name" value="GNAT"/>
    <property type="match status" value="1"/>
</dbReference>
<proteinExistence type="predicted"/>
<dbReference type="InterPro" id="IPR000182">
    <property type="entry name" value="GNAT_dom"/>
</dbReference>
<dbReference type="Proteomes" id="UP000198668">
    <property type="component" value="Unassembled WGS sequence"/>
</dbReference>
<dbReference type="EMBL" id="FOQE01000009">
    <property type="protein sequence ID" value="SFH65294.1"/>
    <property type="molecule type" value="Genomic_DNA"/>
</dbReference>
<dbReference type="GO" id="GO:0016747">
    <property type="term" value="F:acyltransferase activity, transferring groups other than amino-acyl groups"/>
    <property type="evidence" value="ECO:0007669"/>
    <property type="project" value="InterPro"/>
</dbReference>
<keyword evidence="1 4" id="KW-0808">Transferase</keyword>
<dbReference type="CDD" id="cd04301">
    <property type="entry name" value="NAT_SF"/>
    <property type="match status" value="1"/>
</dbReference>
<dbReference type="PANTHER" id="PTHR43420:SF47">
    <property type="entry name" value="N-ACETYLTRANSFERASE DOMAIN-CONTAINING PROTEIN"/>
    <property type="match status" value="1"/>
</dbReference>
<evidence type="ECO:0000259" key="3">
    <source>
        <dbReference type="PROSITE" id="PS51186"/>
    </source>
</evidence>
<reference evidence="4 5" key="1">
    <citation type="submission" date="2016-10" db="EMBL/GenBank/DDBJ databases">
        <authorList>
            <person name="de Groot N.N."/>
        </authorList>
    </citation>
    <scope>NUCLEOTIDE SEQUENCE [LARGE SCALE GENOMIC DNA]</scope>
    <source>
        <strain evidence="4 5">DSM 27630</strain>
    </source>
</reference>